<organism evidence="2 3">
    <name type="scientific">Mikania micrantha</name>
    <name type="common">bitter vine</name>
    <dbReference type="NCBI Taxonomy" id="192012"/>
    <lineage>
        <taxon>Eukaryota</taxon>
        <taxon>Viridiplantae</taxon>
        <taxon>Streptophyta</taxon>
        <taxon>Embryophyta</taxon>
        <taxon>Tracheophyta</taxon>
        <taxon>Spermatophyta</taxon>
        <taxon>Magnoliopsida</taxon>
        <taxon>eudicotyledons</taxon>
        <taxon>Gunneridae</taxon>
        <taxon>Pentapetalae</taxon>
        <taxon>asterids</taxon>
        <taxon>campanulids</taxon>
        <taxon>Asterales</taxon>
        <taxon>Asteraceae</taxon>
        <taxon>Asteroideae</taxon>
        <taxon>Heliantheae alliance</taxon>
        <taxon>Eupatorieae</taxon>
        <taxon>Mikania</taxon>
    </lineage>
</organism>
<protein>
    <recommendedName>
        <fullName evidence="1">Tf2-1-like SH3-like domain-containing protein</fullName>
    </recommendedName>
</protein>
<feature type="domain" description="Tf2-1-like SH3-like" evidence="1">
    <location>
        <begin position="69"/>
        <end position="133"/>
    </location>
</feature>
<gene>
    <name evidence="2" type="ORF">E3N88_30956</name>
</gene>
<dbReference type="Pfam" id="PF24626">
    <property type="entry name" value="SH3_Tf2-1"/>
    <property type="match status" value="1"/>
</dbReference>
<sequence length="278" mass="32071">MAPFEALYGRKCRSPICWTEVGDSQITGPEIIQETTDKIRQIRDNLLAARSRQKSYADKRRKPLEFEVGDMVLLKVSPWKGVVRFGKKGKLAPRYVGPFKILERIGKVAYKLELPPELSNVHPTFHVSNLRKCLADQDLQVPLDDICIDDTMHFVEKPVEIMDREVKQLKRSRIPIVKVRWESKRGPEFTWEREDQMKLKTRVFIADDYTDYGLLYWNEDGFGMELEVCLSLVTKHSQGPMDMVYRNSGGTVARAVATDPYICPIYMHISVYHGCVSD</sequence>
<dbReference type="EMBL" id="SZYD01000015">
    <property type="protein sequence ID" value="KAD3641732.1"/>
    <property type="molecule type" value="Genomic_DNA"/>
</dbReference>
<evidence type="ECO:0000313" key="2">
    <source>
        <dbReference type="EMBL" id="KAD3641732.1"/>
    </source>
</evidence>
<evidence type="ECO:0000313" key="3">
    <source>
        <dbReference type="Proteomes" id="UP000326396"/>
    </source>
</evidence>
<dbReference type="AlphaFoldDB" id="A0A5N6MNW8"/>
<comment type="caution">
    <text evidence="2">The sequence shown here is derived from an EMBL/GenBank/DDBJ whole genome shotgun (WGS) entry which is preliminary data.</text>
</comment>
<proteinExistence type="predicted"/>
<accession>A0A5N6MNW8</accession>
<keyword evidence="3" id="KW-1185">Reference proteome</keyword>
<reference evidence="2 3" key="1">
    <citation type="submission" date="2019-05" db="EMBL/GenBank/DDBJ databases">
        <title>Mikania micrantha, genome provides insights into the molecular mechanism of rapid growth.</title>
        <authorList>
            <person name="Liu B."/>
        </authorList>
    </citation>
    <scope>NUCLEOTIDE SEQUENCE [LARGE SCALE GENOMIC DNA]</scope>
    <source>
        <strain evidence="2">NLD-2019</strain>
        <tissue evidence="2">Leaf</tissue>
    </source>
</reference>
<dbReference type="Proteomes" id="UP000326396">
    <property type="component" value="Linkage Group LG5"/>
</dbReference>
<name>A0A5N6MNW8_9ASTR</name>
<dbReference type="PANTHER" id="PTHR46148:SF59">
    <property type="entry name" value="NUCLEOTIDYLTRANSFERASE, RIBONUCLEASE H"/>
    <property type="match status" value="1"/>
</dbReference>
<dbReference type="InterPro" id="IPR056924">
    <property type="entry name" value="SH3_Tf2-1"/>
</dbReference>
<evidence type="ECO:0000259" key="1">
    <source>
        <dbReference type="Pfam" id="PF24626"/>
    </source>
</evidence>
<dbReference type="PANTHER" id="PTHR46148">
    <property type="entry name" value="CHROMO DOMAIN-CONTAINING PROTEIN"/>
    <property type="match status" value="1"/>
</dbReference>